<evidence type="ECO:0000313" key="1">
    <source>
        <dbReference type="EMBL" id="QFG06025.1"/>
    </source>
</evidence>
<keyword evidence="2" id="KW-1185">Reference proteome</keyword>
<sequence length="145" mass="16366">MTGPAPLAADPSKVYEKRYKTVVPIPLPDDTARPDTLDEATHPDFAIARWLGRESFENTAAGDRLAIVDYSERLIPLDELDPRLVERLGPLDRFVWFEFAGVGRLDVDAFNWFAAEFTYNCEAWLEAEREHQDAGDVEHQDDGGS</sequence>
<evidence type="ECO:0000313" key="2">
    <source>
        <dbReference type="Proteomes" id="UP000326063"/>
    </source>
</evidence>
<dbReference type="EMBL" id="MN234219">
    <property type="protein sequence ID" value="QFG06025.1"/>
    <property type="molecule type" value="Genomic_DNA"/>
</dbReference>
<reference evidence="1 2" key="1">
    <citation type="submission" date="2019-07" db="EMBL/GenBank/DDBJ databases">
        <authorList>
            <person name="Divens A.M."/>
            <person name="Garlena R.A."/>
            <person name="Russell D.A."/>
            <person name="Pope W.H."/>
            <person name="Jacobs-Sera D."/>
            <person name="Hatfull G.F."/>
        </authorList>
    </citation>
    <scope>NUCLEOTIDE SEQUENCE [LARGE SCALE GENOMIC DNA]</scope>
</reference>
<organism evidence="1 2">
    <name type="scientific">Mycobacterium phage Mercurio</name>
    <dbReference type="NCBI Taxonomy" id="2575612"/>
    <lineage>
        <taxon>Viruses</taxon>
        <taxon>Duplodnaviria</taxon>
        <taxon>Heunggongvirae</taxon>
        <taxon>Uroviricota</taxon>
        <taxon>Caudoviricetes</taxon>
        <taxon>Gclasvirinae</taxon>
        <taxon>Jolieduovirus</taxon>
        <taxon>Jolieduovirus mercurio</taxon>
    </lineage>
</organism>
<proteinExistence type="predicted"/>
<dbReference type="Proteomes" id="UP000326063">
    <property type="component" value="Segment"/>
</dbReference>
<gene>
    <name evidence="1" type="primary">23</name>
    <name evidence="1" type="ORF">PBI_MERCURIO_23</name>
</gene>
<dbReference type="KEGG" id="vg:63926120"/>
<dbReference type="GeneID" id="63926120"/>
<name>A0A5J6TCV5_9CAUD</name>
<accession>A0A5J6TCV5</accession>
<dbReference type="RefSeq" id="YP_010051629.1">
    <property type="nucleotide sequence ID" value="NC_054445.1"/>
</dbReference>
<protein>
    <submittedName>
        <fullName evidence="1">Uncharacterized protein</fullName>
    </submittedName>
</protein>